<feature type="region of interest" description="Disordered" evidence="3">
    <location>
        <begin position="244"/>
        <end position="298"/>
    </location>
</feature>
<keyword evidence="6" id="KW-1185">Reference proteome</keyword>
<dbReference type="EMBL" id="KB008103">
    <property type="protein sequence ID" value="ELR12839.1"/>
    <property type="molecule type" value="Genomic_DNA"/>
</dbReference>
<proteinExistence type="predicted"/>
<dbReference type="InterPro" id="IPR000340">
    <property type="entry name" value="Dual-sp_phosphatase_cat-dom"/>
</dbReference>
<dbReference type="InterPro" id="IPR050216">
    <property type="entry name" value="LRR_domain-containing"/>
</dbReference>
<dbReference type="VEuPathDB" id="AmoebaDB:ACA1_093860"/>
<reference evidence="5 6" key="1">
    <citation type="journal article" date="2013" name="Genome Biol.">
        <title>Genome of Acanthamoeba castellanii highlights extensive lateral gene transfer and early evolution of tyrosine kinase signaling.</title>
        <authorList>
            <person name="Clarke M."/>
            <person name="Lohan A.J."/>
            <person name="Liu B."/>
            <person name="Lagkouvardos I."/>
            <person name="Roy S."/>
            <person name="Zafar N."/>
            <person name="Bertelli C."/>
            <person name="Schilde C."/>
            <person name="Kianianmomeni A."/>
            <person name="Burglin T.R."/>
            <person name="Frech C."/>
            <person name="Turcotte B."/>
            <person name="Kopec K.O."/>
            <person name="Synnott J.M."/>
            <person name="Choo C."/>
            <person name="Paponov I."/>
            <person name="Finkler A."/>
            <person name="Soon Heng Tan C."/>
            <person name="Hutchins A.P."/>
            <person name="Weinmeier T."/>
            <person name="Rattei T."/>
            <person name="Chu J.S."/>
            <person name="Gimenez G."/>
            <person name="Irimia M."/>
            <person name="Rigden D.J."/>
            <person name="Fitzpatrick D.A."/>
            <person name="Lorenzo-Morales J."/>
            <person name="Bateman A."/>
            <person name="Chiu C.H."/>
            <person name="Tang P."/>
            <person name="Hegemann P."/>
            <person name="Fromm H."/>
            <person name="Raoult D."/>
            <person name="Greub G."/>
            <person name="Miranda-Saavedra D."/>
            <person name="Chen N."/>
            <person name="Nash P."/>
            <person name="Ginger M.L."/>
            <person name="Horn M."/>
            <person name="Schaap P."/>
            <person name="Caler L."/>
            <person name="Loftus B."/>
        </authorList>
    </citation>
    <scope>NUCLEOTIDE SEQUENCE [LARGE SCALE GENOMIC DNA]</scope>
    <source>
        <strain evidence="5 6">Neff</strain>
    </source>
</reference>
<gene>
    <name evidence="5" type="ORF">ACA1_093860</name>
</gene>
<dbReference type="Pfam" id="PF13855">
    <property type="entry name" value="LRR_8"/>
    <property type="match status" value="1"/>
</dbReference>
<dbReference type="InterPro" id="IPR001611">
    <property type="entry name" value="Leu-rich_rpt"/>
</dbReference>
<dbReference type="PANTHER" id="PTHR48051">
    <property type="match status" value="1"/>
</dbReference>
<dbReference type="OrthoDB" id="2017893at2759"/>
<evidence type="ECO:0000259" key="4">
    <source>
        <dbReference type="SMART" id="SM00195"/>
    </source>
</evidence>
<dbReference type="GO" id="GO:0005737">
    <property type="term" value="C:cytoplasm"/>
    <property type="evidence" value="ECO:0007669"/>
    <property type="project" value="TreeGrafter"/>
</dbReference>
<dbReference type="SUPFAM" id="SSF52058">
    <property type="entry name" value="L domain-like"/>
    <property type="match status" value="1"/>
</dbReference>
<dbReference type="InterPro" id="IPR032675">
    <property type="entry name" value="LRR_dom_sf"/>
</dbReference>
<feature type="compositionally biased region" description="Acidic residues" evidence="3">
    <location>
        <begin position="265"/>
        <end position="286"/>
    </location>
</feature>
<evidence type="ECO:0000256" key="2">
    <source>
        <dbReference type="ARBA" id="ARBA00022737"/>
    </source>
</evidence>
<dbReference type="STRING" id="1257118.L8GJ09"/>
<evidence type="ECO:0000256" key="1">
    <source>
        <dbReference type="ARBA" id="ARBA00022614"/>
    </source>
</evidence>
<dbReference type="PRINTS" id="PR00019">
    <property type="entry name" value="LEURICHRPT"/>
</dbReference>
<organism evidence="5 6">
    <name type="scientific">Acanthamoeba castellanii (strain ATCC 30010 / Neff)</name>
    <dbReference type="NCBI Taxonomy" id="1257118"/>
    <lineage>
        <taxon>Eukaryota</taxon>
        <taxon>Amoebozoa</taxon>
        <taxon>Discosea</taxon>
        <taxon>Longamoebia</taxon>
        <taxon>Centramoebida</taxon>
        <taxon>Acanthamoebidae</taxon>
        <taxon>Acanthamoeba</taxon>
    </lineage>
</organism>
<dbReference type="GeneID" id="14913362"/>
<dbReference type="PANTHER" id="PTHR48051:SF39">
    <property type="entry name" value="P53-INDUCED DEATH DOMAIN PROTEIN 1"/>
    <property type="match status" value="1"/>
</dbReference>
<dbReference type="SMART" id="SM00195">
    <property type="entry name" value="DSPc"/>
    <property type="match status" value="1"/>
</dbReference>
<evidence type="ECO:0000313" key="5">
    <source>
        <dbReference type="EMBL" id="ELR12839.1"/>
    </source>
</evidence>
<dbReference type="KEGG" id="acan:ACA1_093860"/>
<dbReference type="SMART" id="SM00369">
    <property type="entry name" value="LRR_TYP"/>
    <property type="match status" value="3"/>
</dbReference>
<evidence type="ECO:0000256" key="3">
    <source>
        <dbReference type="SAM" id="MobiDB-lite"/>
    </source>
</evidence>
<dbReference type="Gene3D" id="3.90.190.10">
    <property type="entry name" value="Protein tyrosine phosphatase superfamily"/>
    <property type="match status" value="1"/>
</dbReference>
<sequence>MGAKDSKSALVEYGNYDLKTRLKEAKCTKRLSCTTLQLSTIPKEIPKWHHFERLEHLDLSKNKLADLPIEFDLLAKNLRHLELQSNNFSTFPQVVLKLSKLEILNLNNNKLTMETFPTDEFSAMTSLQKLHLCSNHFHALPYTQLSELAFKHALHWLSIQQNYLDLSEMHDFLEQMERSQCRVSYCHQHIPQVVWKDPSGNSSAAIYLGGVHSAENVKWLEVNRIINVLSVGEFPFKSEKIGVKRPKRTKTDDQEAAESGAPPNDENDDDEVIDGDDGSNNNEDDEEAKREAKKEASVKSLTRRIYPPHFKHVFIEIDDVPSADLMPHLDRTNDFIKEVIGSNQRILIHCTSVVIAYLISEVGMNYEKAFMSPNEGFVHQLRKYHRRLKKARELAAGEQQLLESQDSNLDD</sequence>
<dbReference type="InterPro" id="IPR020422">
    <property type="entry name" value="TYR_PHOSPHATASE_DUAL_dom"/>
</dbReference>
<evidence type="ECO:0000313" key="6">
    <source>
        <dbReference type="Proteomes" id="UP000011083"/>
    </source>
</evidence>
<feature type="domain" description="Tyrosine-protein phosphatase" evidence="4">
    <location>
        <begin position="198"/>
        <end position="387"/>
    </location>
</feature>
<protein>
    <submittedName>
        <fullName evidence="5">Leucinerich repeat protein</fullName>
    </submittedName>
</protein>
<dbReference type="Pfam" id="PF00782">
    <property type="entry name" value="DSPc"/>
    <property type="match status" value="1"/>
</dbReference>
<dbReference type="InterPro" id="IPR029021">
    <property type="entry name" value="Prot-tyrosine_phosphatase-like"/>
</dbReference>
<dbReference type="RefSeq" id="XP_004334852.1">
    <property type="nucleotide sequence ID" value="XM_004334804.1"/>
</dbReference>
<dbReference type="SUPFAM" id="SSF52799">
    <property type="entry name" value="(Phosphotyrosine protein) phosphatases II"/>
    <property type="match status" value="1"/>
</dbReference>
<dbReference type="AlphaFoldDB" id="L8GJ09"/>
<keyword evidence="2" id="KW-0677">Repeat</keyword>
<dbReference type="CDD" id="cd14498">
    <property type="entry name" value="DSP"/>
    <property type="match status" value="1"/>
</dbReference>
<dbReference type="PROSITE" id="PS51450">
    <property type="entry name" value="LRR"/>
    <property type="match status" value="1"/>
</dbReference>
<accession>L8GJ09</accession>
<keyword evidence="1" id="KW-0433">Leucine-rich repeat</keyword>
<dbReference type="Gene3D" id="3.80.10.10">
    <property type="entry name" value="Ribonuclease Inhibitor"/>
    <property type="match status" value="1"/>
</dbReference>
<feature type="compositionally biased region" description="Basic and acidic residues" evidence="3">
    <location>
        <begin position="287"/>
        <end position="297"/>
    </location>
</feature>
<dbReference type="Proteomes" id="UP000011083">
    <property type="component" value="Unassembled WGS sequence"/>
</dbReference>
<dbReference type="InterPro" id="IPR003591">
    <property type="entry name" value="Leu-rich_rpt_typical-subtyp"/>
</dbReference>
<name>L8GJ09_ACACF</name>